<comment type="caution">
    <text evidence="6">The sequence shown here is derived from an EMBL/GenBank/DDBJ whole genome shotgun (WGS) entry which is preliminary data.</text>
</comment>
<dbReference type="CDD" id="cd00084">
    <property type="entry name" value="HMG-box_SF"/>
    <property type="match status" value="1"/>
</dbReference>
<dbReference type="Pfam" id="PF09011">
    <property type="entry name" value="HMG_box_2"/>
    <property type="match status" value="1"/>
</dbReference>
<evidence type="ECO:0000256" key="2">
    <source>
        <dbReference type="ARBA" id="ARBA00023242"/>
    </source>
</evidence>
<dbReference type="Pfam" id="PF00505">
    <property type="entry name" value="HMG_box"/>
    <property type="match status" value="1"/>
</dbReference>
<sequence>MSTIPSVPGLKPKTSKRGVKRAKILDGSCKKQPTQSKKNTKKKSNKKEKGEKKNDSGYEIDLTDPKAYLFKPKKNIKVPSINITGYAFFIKEKKTQFAAGKKENKIAPVLMKEFGKEWSGFTEEQKESYMQKARDDKVRYEREFKEFAKKCGSIQRIRQWENKRPKKALSSYMIFVKETRAKVCKQYPELHSLQIMKEVGKLWKSLDTNAKREFESKALIDKQRFLKDMEIFEKELNSIDFGQQEEKAVKHNSRIPENFDVDIVQDIKTTESNASQFFSNESLSDAANDDCVQETSRKRFVIEKSHIEETNSSPNQIYCGQPQGNGGYGCITKLQPTIGQILSSEKNGESHNYSKPFLVCVDQGEAVRLADENEQSLETPPPLNQISNILNKNLIKEKSEIDIFEKVRTPLIEPSQMMDPPFKFELDADHHKEDCFPFSSQTRFLHQSRPYLHFEEYLDNIAHNSFENCF</sequence>
<dbReference type="InterPro" id="IPR051965">
    <property type="entry name" value="ChromReg_NeuronalGeneExpr"/>
</dbReference>
<keyword evidence="7" id="KW-1185">Reference proteome</keyword>
<reference evidence="6" key="1">
    <citation type="submission" date="2023-07" db="EMBL/GenBank/DDBJ databases">
        <authorList>
            <consortium name="AG Swart"/>
            <person name="Singh M."/>
            <person name="Singh A."/>
            <person name="Seah K."/>
            <person name="Emmerich C."/>
        </authorList>
    </citation>
    <scope>NUCLEOTIDE SEQUENCE</scope>
    <source>
        <strain evidence="6">DP1</strain>
    </source>
</reference>
<dbReference type="InterPro" id="IPR009071">
    <property type="entry name" value="HMG_box_dom"/>
</dbReference>
<proteinExistence type="predicted"/>
<dbReference type="InterPro" id="IPR036910">
    <property type="entry name" value="HMG_box_dom_sf"/>
</dbReference>
<feature type="DNA-binding region" description="HMG box" evidence="3">
    <location>
        <begin position="79"/>
        <end position="148"/>
    </location>
</feature>
<evidence type="ECO:0000259" key="5">
    <source>
        <dbReference type="PROSITE" id="PS50118"/>
    </source>
</evidence>
<evidence type="ECO:0000256" key="1">
    <source>
        <dbReference type="ARBA" id="ARBA00023125"/>
    </source>
</evidence>
<gene>
    <name evidence="6" type="ORF">ECRASSUSDP1_LOCUS27984</name>
</gene>
<feature type="domain" description="HMG box" evidence="5">
    <location>
        <begin position="79"/>
        <end position="148"/>
    </location>
</feature>
<dbReference type="SUPFAM" id="SSF47095">
    <property type="entry name" value="HMG-box"/>
    <property type="match status" value="2"/>
</dbReference>
<feature type="region of interest" description="Disordered" evidence="4">
    <location>
        <begin position="1"/>
        <end position="58"/>
    </location>
</feature>
<protein>
    <recommendedName>
        <fullName evidence="5">HMG box domain-containing protein</fullName>
    </recommendedName>
</protein>
<feature type="domain" description="HMG box" evidence="5">
    <location>
        <begin position="165"/>
        <end position="233"/>
    </location>
</feature>
<dbReference type="PANTHER" id="PTHR46040">
    <property type="entry name" value="HIGH MOBILITY GROUP PROTEIN 2"/>
    <property type="match status" value="1"/>
</dbReference>
<dbReference type="PRINTS" id="PR00886">
    <property type="entry name" value="HIGHMOBLTY12"/>
</dbReference>
<dbReference type="SMART" id="SM00398">
    <property type="entry name" value="HMG"/>
    <property type="match status" value="2"/>
</dbReference>
<keyword evidence="1 3" id="KW-0238">DNA-binding</keyword>
<evidence type="ECO:0000256" key="4">
    <source>
        <dbReference type="SAM" id="MobiDB-lite"/>
    </source>
</evidence>
<dbReference type="Proteomes" id="UP001295684">
    <property type="component" value="Unassembled WGS sequence"/>
</dbReference>
<dbReference type="Gene3D" id="1.10.30.10">
    <property type="entry name" value="High mobility group box domain"/>
    <property type="match status" value="2"/>
</dbReference>
<dbReference type="EMBL" id="CAMPGE010028872">
    <property type="protein sequence ID" value="CAI2386371.1"/>
    <property type="molecule type" value="Genomic_DNA"/>
</dbReference>
<dbReference type="GO" id="GO:0010468">
    <property type="term" value="P:regulation of gene expression"/>
    <property type="evidence" value="ECO:0007669"/>
    <property type="project" value="TreeGrafter"/>
</dbReference>
<evidence type="ECO:0000256" key="3">
    <source>
        <dbReference type="PROSITE-ProRule" id="PRU00267"/>
    </source>
</evidence>
<accession>A0AAD1Y981</accession>
<feature type="compositionally biased region" description="Basic residues" evidence="4">
    <location>
        <begin position="13"/>
        <end position="22"/>
    </location>
</feature>
<dbReference type="GO" id="GO:0005634">
    <property type="term" value="C:nucleus"/>
    <property type="evidence" value="ECO:0007669"/>
    <property type="project" value="UniProtKB-UniRule"/>
</dbReference>
<keyword evidence="2 3" id="KW-0539">Nucleus</keyword>
<evidence type="ECO:0000313" key="7">
    <source>
        <dbReference type="Proteomes" id="UP001295684"/>
    </source>
</evidence>
<feature type="DNA-binding region" description="HMG box" evidence="3">
    <location>
        <begin position="165"/>
        <end position="233"/>
    </location>
</feature>
<organism evidence="6 7">
    <name type="scientific">Euplotes crassus</name>
    <dbReference type="NCBI Taxonomy" id="5936"/>
    <lineage>
        <taxon>Eukaryota</taxon>
        <taxon>Sar</taxon>
        <taxon>Alveolata</taxon>
        <taxon>Ciliophora</taxon>
        <taxon>Intramacronucleata</taxon>
        <taxon>Spirotrichea</taxon>
        <taxon>Hypotrichia</taxon>
        <taxon>Euplotida</taxon>
        <taxon>Euplotidae</taxon>
        <taxon>Moneuplotes</taxon>
    </lineage>
</organism>
<dbReference type="AlphaFoldDB" id="A0AAD1Y981"/>
<dbReference type="GO" id="GO:0003677">
    <property type="term" value="F:DNA binding"/>
    <property type="evidence" value="ECO:0007669"/>
    <property type="project" value="UniProtKB-UniRule"/>
</dbReference>
<dbReference type="PANTHER" id="PTHR46040:SF3">
    <property type="entry name" value="HIGH MOBILITY GROUP PROTEIN 2"/>
    <property type="match status" value="1"/>
</dbReference>
<feature type="compositionally biased region" description="Basic and acidic residues" evidence="4">
    <location>
        <begin position="47"/>
        <end position="56"/>
    </location>
</feature>
<evidence type="ECO:0000313" key="6">
    <source>
        <dbReference type="EMBL" id="CAI2386371.1"/>
    </source>
</evidence>
<name>A0AAD1Y981_EUPCR</name>
<dbReference type="PROSITE" id="PS50118">
    <property type="entry name" value="HMG_BOX_2"/>
    <property type="match status" value="2"/>
</dbReference>